<feature type="chain" id="PRO_5031252510" evidence="2">
    <location>
        <begin position="18"/>
        <end position="84"/>
    </location>
</feature>
<keyword evidence="1" id="KW-1133">Transmembrane helix</keyword>
<gene>
    <name evidence="3" type="ORF">HNP48_004542</name>
</gene>
<feature type="transmembrane region" description="Helical" evidence="1">
    <location>
        <begin position="27"/>
        <end position="52"/>
    </location>
</feature>
<feature type="transmembrane region" description="Helical" evidence="1">
    <location>
        <begin position="64"/>
        <end position="82"/>
    </location>
</feature>
<keyword evidence="4" id="KW-1185">Reference proteome</keyword>
<feature type="signal peptide" evidence="2">
    <location>
        <begin position="1"/>
        <end position="17"/>
    </location>
</feature>
<evidence type="ECO:0000313" key="3">
    <source>
        <dbReference type="EMBL" id="MBB6561840.1"/>
    </source>
</evidence>
<dbReference type="RefSeq" id="WP_184861304.1">
    <property type="nucleotide sequence ID" value="NZ_JACHLK010000010.1"/>
</dbReference>
<evidence type="ECO:0000256" key="2">
    <source>
        <dbReference type="SAM" id="SignalP"/>
    </source>
</evidence>
<sequence>MRWIVVAICFVPAIAFAAMDMPRASVALVGVLNLAYLLALSSGVGWLVQQVAQTSGRFTPKAEAVLSGACALVVGPLLWFVLFR</sequence>
<protein>
    <submittedName>
        <fullName evidence="3">Uncharacterized protein</fullName>
    </submittedName>
</protein>
<evidence type="ECO:0000313" key="4">
    <source>
        <dbReference type="Proteomes" id="UP000575083"/>
    </source>
</evidence>
<dbReference type="AlphaFoldDB" id="A0A7X0UBR6"/>
<dbReference type="EMBL" id="JACHLK010000010">
    <property type="protein sequence ID" value="MBB6561840.1"/>
    <property type="molecule type" value="Genomic_DNA"/>
</dbReference>
<reference evidence="3 4" key="1">
    <citation type="submission" date="2020-08" db="EMBL/GenBank/DDBJ databases">
        <title>Functional genomics of gut bacteria from endangered species of beetles.</title>
        <authorList>
            <person name="Carlos-Shanley C."/>
        </authorList>
    </citation>
    <scope>NUCLEOTIDE SEQUENCE [LARGE SCALE GENOMIC DNA]</scope>
    <source>
        <strain evidence="3 4">S00198</strain>
    </source>
</reference>
<comment type="caution">
    <text evidence="3">The sequence shown here is derived from an EMBL/GenBank/DDBJ whole genome shotgun (WGS) entry which is preliminary data.</text>
</comment>
<dbReference type="Proteomes" id="UP000575083">
    <property type="component" value="Unassembled WGS sequence"/>
</dbReference>
<accession>A0A7X0UBR6</accession>
<keyword evidence="1" id="KW-0812">Transmembrane</keyword>
<evidence type="ECO:0000256" key="1">
    <source>
        <dbReference type="SAM" id="Phobius"/>
    </source>
</evidence>
<organism evidence="3 4">
    <name type="scientific">Acidovorax soli</name>
    <dbReference type="NCBI Taxonomy" id="592050"/>
    <lineage>
        <taxon>Bacteria</taxon>
        <taxon>Pseudomonadati</taxon>
        <taxon>Pseudomonadota</taxon>
        <taxon>Betaproteobacteria</taxon>
        <taxon>Burkholderiales</taxon>
        <taxon>Comamonadaceae</taxon>
        <taxon>Acidovorax</taxon>
    </lineage>
</organism>
<proteinExistence type="predicted"/>
<keyword evidence="1" id="KW-0472">Membrane</keyword>
<keyword evidence="2" id="KW-0732">Signal</keyword>
<name>A0A7X0UBR6_9BURK</name>